<name>A0A6L9EPX7_CLOBU</name>
<evidence type="ECO:0000313" key="2">
    <source>
        <dbReference type="Proteomes" id="UP000474042"/>
    </source>
</evidence>
<dbReference type="Proteomes" id="UP000474042">
    <property type="component" value="Unassembled WGS sequence"/>
</dbReference>
<protein>
    <recommendedName>
        <fullName evidence="3">DUF1617 family protein</fullName>
    </recommendedName>
</protein>
<sequence length="128" mass="14972">MIKVTNREMESKVNILRKLSNMKLPVKVSYAIAKNINTIDKELKVFISERDKLIKEYAIKDEHGNPKVENNQYLFPDGKDKECNSKYAELLDIEVELQLREINIDDLINSNVDLTPNDMLELEFMLKE</sequence>
<evidence type="ECO:0000313" key="1">
    <source>
        <dbReference type="EMBL" id="NAS18608.1"/>
    </source>
</evidence>
<organism evidence="1 2">
    <name type="scientific">Clostridium butyricum</name>
    <dbReference type="NCBI Taxonomy" id="1492"/>
    <lineage>
        <taxon>Bacteria</taxon>
        <taxon>Bacillati</taxon>
        <taxon>Bacillota</taxon>
        <taxon>Clostridia</taxon>
        <taxon>Eubacteriales</taxon>
        <taxon>Clostridiaceae</taxon>
        <taxon>Clostridium</taxon>
    </lineage>
</organism>
<evidence type="ECO:0008006" key="3">
    <source>
        <dbReference type="Google" id="ProtNLM"/>
    </source>
</evidence>
<gene>
    <name evidence="1" type="ORF">GND98_012200</name>
</gene>
<comment type="caution">
    <text evidence="1">The sequence shown here is derived from an EMBL/GenBank/DDBJ whole genome shotgun (WGS) entry which is preliminary data.</text>
</comment>
<proteinExistence type="predicted"/>
<dbReference type="EMBL" id="WOFV02000038">
    <property type="protein sequence ID" value="NAS18608.1"/>
    <property type="molecule type" value="Genomic_DNA"/>
</dbReference>
<dbReference type="AlphaFoldDB" id="A0A6L9EPX7"/>
<reference evidence="1 2" key="1">
    <citation type="submission" date="2020-01" db="EMBL/GenBank/DDBJ databases">
        <title>Genome sequence of a 1,3-propanediol producer, Clostridium butyricum S3.</title>
        <authorList>
            <person name="Zhou J."/>
        </authorList>
    </citation>
    <scope>NUCLEOTIDE SEQUENCE [LARGE SCALE GENOMIC DNA]</scope>
    <source>
        <strain evidence="1 2">S3</strain>
    </source>
</reference>
<accession>A0A6L9EPX7</accession>